<dbReference type="AlphaFoldDB" id="A0A0C2H9G2"/>
<sequence length="101" mass="11997">MNITVEGRRPRGRPKTRWLDSIEDDMRFLKLSVDDVYDRRKWRNRTKNANPRRWETGQVEEELCLVQARFAKLVRYWSDAETLSEVFIADVAESRNASHSA</sequence>
<keyword evidence="2" id="KW-1185">Reference proteome</keyword>
<evidence type="ECO:0000313" key="2">
    <source>
        <dbReference type="Proteomes" id="UP000054047"/>
    </source>
</evidence>
<protein>
    <submittedName>
        <fullName evidence="1">Uncharacterized protein</fullName>
    </submittedName>
</protein>
<name>A0A0C2H9G2_9BILA</name>
<dbReference type="EMBL" id="KN726423">
    <property type="protein sequence ID" value="KIH68269.1"/>
    <property type="molecule type" value="Genomic_DNA"/>
</dbReference>
<gene>
    <name evidence="1" type="ORF">ANCDUO_01397</name>
</gene>
<proteinExistence type="predicted"/>
<accession>A0A0C2H9G2</accession>
<reference evidence="1 2" key="1">
    <citation type="submission" date="2013-12" db="EMBL/GenBank/DDBJ databases">
        <title>Draft genome of the parsitic nematode Ancylostoma duodenale.</title>
        <authorList>
            <person name="Mitreva M."/>
        </authorList>
    </citation>
    <scope>NUCLEOTIDE SEQUENCE [LARGE SCALE GENOMIC DNA]</scope>
    <source>
        <strain evidence="1 2">Zhejiang</strain>
    </source>
</reference>
<organism evidence="1 2">
    <name type="scientific">Ancylostoma duodenale</name>
    <dbReference type="NCBI Taxonomy" id="51022"/>
    <lineage>
        <taxon>Eukaryota</taxon>
        <taxon>Metazoa</taxon>
        <taxon>Ecdysozoa</taxon>
        <taxon>Nematoda</taxon>
        <taxon>Chromadorea</taxon>
        <taxon>Rhabditida</taxon>
        <taxon>Rhabditina</taxon>
        <taxon>Rhabditomorpha</taxon>
        <taxon>Strongyloidea</taxon>
        <taxon>Ancylostomatidae</taxon>
        <taxon>Ancylostomatinae</taxon>
        <taxon>Ancylostoma</taxon>
    </lineage>
</organism>
<evidence type="ECO:0000313" key="1">
    <source>
        <dbReference type="EMBL" id="KIH68269.1"/>
    </source>
</evidence>
<dbReference type="Proteomes" id="UP000054047">
    <property type="component" value="Unassembled WGS sequence"/>
</dbReference>
<dbReference type="OrthoDB" id="424543at2759"/>